<dbReference type="Proteomes" id="UP000662466">
    <property type="component" value="Unassembled WGS sequence"/>
</dbReference>
<comment type="similarity">
    <text evidence="2">Belongs to the WD repeat G protein beta family. Ribosomal protein RACK1 subfamily.</text>
</comment>
<organism evidence="14 16">
    <name type="scientific">Aspergillus hiratsukae</name>
    <dbReference type="NCBI Taxonomy" id="1194566"/>
    <lineage>
        <taxon>Eukaryota</taxon>
        <taxon>Fungi</taxon>
        <taxon>Dikarya</taxon>
        <taxon>Ascomycota</taxon>
        <taxon>Pezizomycotina</taxon>
        <taxon>Eurotiomycetes</taxon>
        <taxon>Eurotiomycetidae</taxon>
        <taxon>Eurotiales</taxon>
        <taxon>Aspergillaceae</taxon>
        <taxon>Aspergillus</taxon>
        <taxon>Aspergillus subgen. Fumigati</taxon>
    </lineage>
</organism>
<dbReference type="GO" id="GO:0005759">
    <property type="term" value="C:mitochondrial matrix"/>
    <property type="evidence" value="ECO:0007669"/>
    <property type="project" value="UniProtKB-SubCell"/>
</dbReference>
<feature type="domain" description="GOLD" evidence="12">
    <location>
        <begin position="26"/>
        <end position="214"/>
    </location>
</feature>
<dbReference type="SUPFAM" id="SSF50978">
    <property type="entry name" value="WD40 repeat-like"/>
    <property type="match status" value="1"/>
</dbReference>
<sequence>MGSSSQFSTRTLLGIFFLLLAQLSSALKFDLHASSGHNERCIRNFVFKDQLVVVTAIVSGQKGDGQVVNMHIKDALGNDHGRPKDIAGETRQAFTSVADTSFDVCFENKLVSHHGVANPYKSVELDVEIGADARDWSSVQAAEKLKPVETDLRRMEEMVAEIVNEMEYLRAREQKLRDTNESTNERVKWFAFGTMGMLVGLGVWQVIYLRAYFRFILTRSFTMSVPRLIQRFSRPSRSPFSLTAPIARRSFGSSAVRPDDGSGKDRAHTTAPEHRKYQTSRPPNPAVPHSTSTMTDDVPSVGERTPPPELLSSVDPNYKPVDPYPGRVEHYTGGRQQPGAQKPELGVGEMEGITFKVEPLKRTGEDPATMRARLLYQSRKRGILESDLLLSTFADVYLKDMTPEQLQEYDSFLDENDWDIYYWATQDPPSAADAPAEDTVTETWKRTGAKSGEWKQTVGAYKAAYRPVPSRWADSEVLRLLRQHVRDKSAVGFHAAKNKKTGGSGLGRMPDIQGLWTTQPAAERASLGLRRATLVLLLHPRALPFYLRPRVNDNCSARVHPPPSSRGPFIVNMAEQMVLRGTLEGHNGWVTSLATSLENPNMLLSGSRDKTLIIWNLTRDEQAYGYPKRSLEGHSHIVSDCVISSDGAYALSASWDKSLRLWELATGETTRTFVGHTNDVLSVSFSADNRQIVSGSRDRTIKLWNTLGDCKFTITDKGHTDWVSCVRFSPNPQNPVIVSAGWDKLVKVWELASCRLQTDHIGHTGYINTVTISPDGSLCASGGKDGTTMLWDLNESKHLYSLHAGDEIHALVFSPNRYWLCAATASSITIFDLEKKSKVDELKPEFVEKSAKAREPECISLAWSADGQTLFAGYTDNKIRAWGVMSRA</sequence>
<dbReference type="GO" id="GO:0043022">
    <property type="term" value="F:ribosome binding"/>
    <property type="evidence" value="ECO:0007669"/>
    <property type="project" value="InterPro"/>
</dbReference>
<feature type="repeat" description="WD" evidence="8">
    <location>
        <begin position="631"/>
        <end position="672"/>
    </location>
</feature>
<dbReference type="HAMAP" id="MF_03057">
    <property type="entry name" value="SDHAF2"/>
    <property type="match status" value="1"/>
</dbReference>
<accession>A0A8H6Q3X8</accession>
<dbReference type="PRINTS" id="PR00320">
    <property type="entry name" value="GPROTEINBRPT"/>
</dbReference>
<evidence type="ECO:0000256" key="9">
    <source>
        <dbReference type="SAM" id="MobiDB-lite"/>
    </source>
</evidence>
<feature type="chain" id="PRO_5035101956" description="Succinate dehydrogenase assembly factor 2, mitochondrial" evidence="11">
    <location>
        <begin position="27"/>
        <end position="888"/>
    </location>
</feature>
<comment type="similarity">
    <text evidence="7">Belongs to the SDHAF2 family.</text>
</comment>
<feature type="repeat" description="WD" evidence="8">
    <location>
        <begin position="673"/>
        <end position="705"/>
    </location>
</feature>
<evidence type="ECO:0000256" key="11">
    <source>
        <dbReference type="SAM" id="SignalP"/>
    </source>
</evidence>
<dbReference type="InterPro" id="IPR028882">
    <property type="entry name" value="SDHAF2"/>
</dbReference>
<evidence type="ECO:0000256" key="10">
    <source>
        <dbReference type="SAM" id="Phobius"/>
    </source>
</evidence>
<feature type="repeat" description="WD" evidence="8">
    <location>
        <begin position="716"/>
        <end position="753"/>
    </location>
</feature>
<evidence type="ECO:0000256" key="2">
    <source>
        <dbReference type="ARBA" id="ARBA00007253"/>
    </source>
</evidence>
<dbReference type="Pfam" id="PF00400">
    <property type="entry name" value="WD40"/>
    <property type="match status" value="6"/>
</dbReference>
<dbReference type="EMBL" id="JACBAD010002100">
    <property type="protein sequence ID" value="KAF7116698.1"/>
    <property type="molecule type" value="Genomic_DNA"/>
</dbReference>
<evidence type="ECO:0000256" key="4">
    <source>
        <dbReference type="ARBA" id="ARBA00022737"/>
    </source>
</evidence>
<keyword evidence="3 8" id="KW-0853">WD repeat</keyword>
<keyword evidence="4" id="KW-0677">Repeat</keyword>
<dbReference type="InterPro" id="IPR015943">
    <property type="entry name" value="WD40/YVTN_repeat-like_dom_sf"/>
</dbReference>
<dbReference type="SMART" id="SM01190">
    <property type="entry name" value="EMP24_GP25L"/>
    <property type="match status" value="1"/>
</dbReference>
<protein>
    <recommendedName>
        <fullName evidence="7">Succinate dehydrogenase assembly factor 2, mitochondrial</fullName>
        <shortName evidence="7">SDH assembly factor 2</shortName>
        <shortName evidence="7">SDHAF2</shortName>
    </recommendedName>
</protein>
<name>A0A8H6Q3X8_9EURO</name>
<feature type="region of interest" description="Disordered" evidence="9">
    <location>
        <begin position="251"/>
        <end position="319"/>
    </location>
</feature>
<evidence type="ECO:0000256" key="3">
    <source>
        <dbReference type="ARBA" id="ARBA00022574"/>
    </source>
</evidence>
<dbReference type="Pfam" id="PF01105">
    <property type="entry name" value="EMP24_GP25L"/>
    <property type="match status" value="1"/>
</dbReference>
<dbReference type="InterPro" id="IPR005631">
    <property type="entry name" value="SDH"/>
</dbReference>
<dbReference type="OrthoDB" id="7875889at2759"/>
<keyword evidence="10" id="KW-0812">Transmembrane</keyword>
<evidence type="ECO:0000256" key="5">
    <source>
        <dbReference type="ARBA" id="ARBA00023128"/>
    </source>
</evidence>
<dbReference type="SMART" id="SM00320">
    <property type="entry name" value="WD40"/>
    <property type="match status" value="7"/>
</dbReference>
<dbReference type="InterPro" id="IPR019775">
    <property type="entry name" value="WD40_repeat_CS"/>
</dbReference>
<evidence type="ECO:0000259" key="12">
    <source>
        <dbReference type="SMART" id="SM01190"/>
    </source>
</evidence>
<dbReference type="InterPro" id="IPR036714">
    <property type="entry name" value="SDH_sf"/>
</dbReference>
<evidence type="ECO:0000256" key="6">
    <source>
        <dbReference type="ARBA" id="ARBA00023186"/>
    </source>
</evidence>
<dbReference type="GO" id="GO:0006121">
    <property type="term" value="P:mitochondrial electron transport, succinate to ubiquinone"/>
    <property type="evidence" value="ECO:0007669"/>
    <property type="project" value="UniProtKB-UniRule"/>
</dbReference>
<keyword evidence="10" id="KW-0472">Membrane</keyword>
<dbReference type="SUPFAM" id="SSF109910">
    <property type="entry name" value="YgfY-like"/>
    <property type="match status" value="1"/>
</dbReference>
<evidence type="ECO:0000256" key="7">
    <source>
        <dbReference type="HAMAP-Rule" id="MF_03057"/>
    </source>
</evidence>
<dbReference type="Gene3D" id="2.130.10.10">
    <property type="entry name" value="YVTN repeat-like/Quinoprotein amine dehydrogenase"/>
    <property type="match status" value="1"/>
</dbReference>
<evidence type="ECO:0000313" key="14">
    <source>
        <dbReference type="EMBL" id="KAF7166560.1"/>
    </source>
</evidence>
<dbReference type="Pfam" id="PF03937">
    <property type="entry name" value="Sdh5"/>
    <property type="match status" value="1"/>
</dbReference>
<evidence type="ECO:0000313" key="15">
    <source>
        <dbReference type="Proteomes" id="UP000630445"/>
    </source>
</evidence>
<comment type="function">
    <text evidence="7">Plays an essential role in the assembly of succinate dehydrogenase (SDH), an enzyme complex (also referred to as respiratory complex II) that is a component of both the tricarboxylic acid (TCA) cycle and the mitochondrial electron transport chain, and which couples the oxidation of succinate to fumarate with the reduction of ubiquinone (coenzyme Q) to ubiquinol. Required for flavinylation (covalent attachment of FAD) of the flavoprotein subunit of the SDH catalytic dimer.</text>
</comment>
<gene>
    <name evidence="13" type="ORF">CNMCM5793_005190</name>
    <name evidence="14" type="ORF">CNMCM6106_002335</name>
</gene>
<dbReference type="InterPro" id="IPR020472">
    <property type="entry name" value="WD40_PAC1"/>
</dbReference>
<evidence type="ECO:0000313" key="13">
    <source>
        <dbReference type="EMBL" id="KAF7116698.1"/>
    </source>
</evidence>
<keyword evidence="6 7" id="KW-0143">Chaperone</keyword>
<evidence type="ECO:0000256" key="8">
    <source>
        <dbReference type="PROSITE-ProRule" id="PRU00221"/>
    </source>
</evidence>
<feature type="compositionally biased region" description="Basic and acidic residues" evidence="9">
    <location>
        <begin position="257"/>
        <end position="276"/>
    </location>
</feature>
<reference evidence="14" key="1">
    <citation type="submission" date="2020-06" db="EMBL/GenBank/DDBJ databases">
        <title>Draft genome sequences of strains closely related to Aspergillus parafelis and Aspergillus hiratsukae.</title>
        <authorList>
            <person name="Dos Santos R.A.C."/>
            <person name="Rivero-Menendez O."/>
            <person name="Steenwyk J.L."/>
            <person name="Mead M.E."/>
            <person name="Goldman G.H."/>
            <person name="Alastruey-Izquierdo A."/>
            <person name="Rokas A."/>
        </authorList>
    </citation>
    <scope>NUCLEOTIDE SEQUENCE</scope>
    <source>
        <strain evidence="13">CNM-CM5793</strain>
        <strain evidence="14">CNM-CM6106</strain>
    </source>
</reference>
<feature type="repeat" description="WD" evidence="8">
    <location>
        <begin position="851"/>
        <end position="888"/>
    </location>
</feature>
<dbReference type="GO" id="GO:0045182">
    <property type="term" value="F:translation regulator activity"/>
    <property type="evidence" value="ECO:0007669"/>
    <property type="project" value="InterPro"/>
</dbReference>
<dbReference type="CDD" id="cd00200">
    <property type="entry name" value="WD40"/>
    <property type="match status" value="1"/>
</dbReference>
<keyword evidence="11" id="KW-0732">Signal</keyword>
<dbReference type="GO" id="GO:0007165">
    <property type="term" value="P:signal transduction"/>
    <property type="evidence" value="ECO:0007669"/>
    <property type="project" value="UniProtKB-ARBA"/>
</dbReference>
<dbReference type="PANTHER" id="PTHR19868">
    <property type="entry name" value="RECEPTOR FOR ACTIVATED PROTEIN KINASE C RACK1"/>
    <property type="match status" value="1"/>
</dbReference>
<keyword evidence="15" id="KW-1185">Reference proteome</keyword>
<proteinExistence type="inferred from homology"/>
<keyword evidence="5 7" id="KW-0496">Mitochondrion</keyword>
<keyword evidence="10" id="KW-1133">Transmembrane helix</keyword>
<feature type="signal peptide" evidence="11">
    <location>
        <begin position="1"/>
        <end position="26"/>
    </location>
</feature>
<dbReference type="Proteomes" id="UP000630445">
    <property type="component" value="Unassembled WGS sequence"/>
</dbReference>
<evidence type="ECO:0000256" key="1">
    <source>
        <dbReference type="ARBA" id="ARBA00004305"/>
    </source>
</evidence>
<dbReference type="InterPro" id="IPR036322">
    <property type="entry name" value="WD40_repeat_dom_sf"/>
</dbReference>
<dbReference type="InterPro" id="IPR009038">
    <property type="entry name" value="GOLD_dom"/>
</dbReference>
<evidence type="ECO:0000313" key="16">
    <source>
        <dbReference type="Proteomes" id="UP000662466"/>
    </source>
</evidence>
<dbReference type="InterPro" id="IPR045223">
    <property type="entry name" value="RACK1-like"/>
</dbReference>
<dbReference type="Gene3D" id="1.10.150.250">
    <property type="entry name" value="Flavinator of succinate dehydrogenase"/>
    <property type="match status" value="1"/>
</dbReference>
<dbReference type="PROSITE" id="PS50294">
    <property type="entry name" value="WD_REPEATS_REGION"/>
    <property type="match status" value="6"/>
</dbReference>
<feature type="repeat" description="WD" evidence="8">
    <location>
        <begin position="760"/>
        <end position="801"/>
    </location>
</feature>
<comment type="caution">
    <text evidence="14">The sequence shown here is derived from an EMBL/GenBank/DDBJ whole genome shotgun (WGS) entry which is preliminary data.</text>
</comment>
<dbReference type="PROSITE" id="PS00678">
    <property type="entry name" value="WD_REPEATS_1"/>
    <property type="match status" value="4"/>
</dbReference>
<dbReference type="FunFam" id="2.130.10.10:FF:000039">
    <property type="entry name" value="Guanine nucleotide-binding protein subunit beta-like protein"/>
    <property type="match status" value="1"/>
</dbReference>
<feature type="repeat" description="WD" evidence="8">
    <location>
        <begin position="583"/>
        <end position="625"/>
    </location>
</feature>
<dbReference type="InterPro" id="IPR001680">
    <property type="entry name" value="WD40_rpt"/>
</dbReference>
<dbReference type="PROSITE" id="PS50082">
    <property type="entry name" value="WD_REPEATS_2"/>
    <property type="match status" value="6"/>
</dbReference>
<feature type="transmembrane region" description="Helical" evidence="10">
    <location>
        <begin position="189"/>
        <end position="213"/>
    </location>
</feature>
<dbReference type="AlphaFoldDB" id="A0A8H6Q3X8"/>
<dbReference type="FunFam" id="1.10.150.250:FF:000002">
    <property type="entry name" value="Succinate dehydrogenase assembly factor 2, mitochondrial"/>
    <property type="match status" value="1"/>
</dbReference>
<dbReference type="EMBL" id="JACBAF010002138">
    <property type="protein sequence ID" value="KAF7166560.1"/>
    <property type="molecule type" value="Genomic_DNA"/>
</dbReference>
<comment type="subunit">
    <text evidence="7">Interacts with the flavoprotein subunit within the SDH catalytic dimer.</text>
</comment>
<comment type="subcellular location">
    <subcellularLocation>
        <location evidence="1 7">Mitochondrion matrix</location>
    </subcellularLocation>
</comment>